<accession>A0A371BB12</accession>
<comment type="caution">
    <text evidence="2">The sequence shown here is derived from an EMBL/GenBank/DDBJ whole genome shotgun (WGS) entry which is preliminary data.</text>
</comment>
<keyword evidence="3" id="KW-1185">Reference proteome</keyword>
<proteinExistence type="predicted"/>
<dbReference type="CDD" id="cd05269">
    <property type="entry name" value="TMR_SDR_a"/>
    <property type="match status" value="1"/>
</dbReference>
<dbReference type="EMBL" id="QRGO01000001">
    <property type="protein sequence ID" value="RDV04778.1"/>
    <property type="molecule type" value="Genomic_DNA"/>
</dbReference>
<evidence type="ECO:0000313" key="2">
    <source>
        <dbReference type="EMBL" id="RDV04778.1"/>
    </source>
</evidence>
<name>A0A371BB12_9BRAD</name>
<evidence type="ECO:0000259" key="1">
    <source>
        <dbReference type="Pfam" id="PF13460"/>
    </source>
</evidence>
<sequence>MTIGITGATGQLGRLIVAQLKSKVPAGDIVALVRTPAKAADLGVAAREADYTKPATLEAAFKGIDTLLLISSNDVGQRGAQHEAVVAAAKKTGVKRIVYTSILHADTSGIDLAAEHRTSEAAIKASGIPYTFLRNGWYTENYAAGIQGAVAGGALYGAASDGKIAATPRTDYAAAAVAVLTTSGHDGKTYELAADKAFTLAELAAEISRQTGKTIPYTNVSVADYAAGLASHGVPEGFAKMIAGWEVPIAQGALFDDSKTLSKLTGKPTTPLADAVKAILTA</sequence>
<dbReference type="OrthoDB" id="7771794at2"/>
<dbReference type="RefSeq" id="WP_115516803.1">
    <property type="nucleotide sequence ID" value="NZ_QRGO01000001.1"/>
</dbReference>
<reference evidence="3" key="1">
    <citation type="submission" date="2018-08" db="EMBL/GenBank/DDBJ databases">
        <authorList>
            <person name="Kim S.-J."/>
            <person name="Jung G.-Y."/>
        </authorList>
    </citation>
    <scope>NUCLEOTIDE SEQUENCE [LARGE SCALE GENOMIC DNA]</scope>
    <source>
        <strain evidence="3">GY_H</strain>
    </source>
</reference>
<dbReference type="SUPFAM" id="SSF51735">
    <property type="entry name" value="NAD(P)-binding Rossmann-fold domains"/>
    <property type="match status" value="1"/>
</dbReference>
<dbReference type="Gene3D" id="3.90.25.10">
    <property type="entry name" value="UDP-galactose 4-epimerase, domain 1"/>
    <property type="match status" value="1"/>
</dbReference>
<dbReference type="InterPro" id="IPR036291">
    <property type="entry name" value="NAD(P)-bd_dom_sf"/>
</dbReference>
<dbReference type="InterPro" id="IPR052718">
    <property type="entry name" value="NmrA-type_oxidoreductase"/>
</dbReference>
<dbReference type="Gene3D" id="3.40.50.720">
    <property type="entry name" value="NAD(P)-binding Rossmann-like Domain"/>
    <property type="match status" value="1"/>
</dbReference>
<organism evidence="2 3">
    <name type="scientific">Undibacter mobilis</name>
    <dbReference type="NCBI Taxonomy" id="2292256"/>
    <lineage>
        <taxon>Bacteria</taxon>
        <taxon>Pseudomonadati</taxon>
        <taxon>Pseudomonadota</taxon>
        <taxon>Alphaproteobacteria</taxon>
        <taxon>Hyphomicrobiales</taxon>
        <taxon>Nitrobacteraceae</taxon>
        <taxon>Undibacter</taxon>
    </lineage>
</organism>
<feature type="domain" description="NAD(P)-binding" evidence="1">
    <location>
        <begin position="7"/>
        <end position="181"/>
    </location>
</feature>
<protein>
    <submittedName>
        <fullName evidence="2">SDR family NAD(P)-dependent oxidoreductase</fullName>
    </submittedName>
</protein>
<dbReference type="Pfam" id="PF13460">
    <property type="entry name" value="NAD_binding_10"/>
    <property type="match status" value="1"/>
</dbReference>
<dbReference type="Proteomes" id="UP000263993">
    <property type="component" value="Unassembled WGS sequence"/>
</dbReference>
<dbReference type="PANTHER" id="PTHR47129">
    <property type="entry name" value="QUINONE OXIDOREDUCTASE 2"/>
    <property type="match status" value="1"/>
</dbReference>
<gene>
    <name evidence="2" type="ORF">DXH78_09505</name>
</gene>
<dbReference type="InterPro" id="IPR016040">
    <property type="entry name" value="NAD(P)-bd_dom"/>
</dbReference>
<dbReference type="PANTHER" id="PTHR47129:SF1">
    <property type="entry name" value="NMRA-LIKE DOMAIN-CONTAINING PROTEIN"/>
    <property type="match status" value="1"/>
</dbReference>
<evidence type="ECO:0000313" key="3">
    <source>
        <dbReference type="Proteomes" id="UP000263993"/>
    </source>
</evidence>
<dbReference type="AlphaFoldDB" id="A0A371BB12"/>